<gene>
    <name evidence="1" type="ORF">GALL_528920</name>
</gene>
<sequence>MQHAGQAHVMNKHKFARRLGRQVRARHRLSDDAVGFGSLDRNLVGEFKADDLLADQFAVADAAVMSADQPVLHVEVFDGQFKPLRRPRQQELPRLCGGLAKRHRRYLDGLAGDGRTLIGHARGVAEHHNDAGEGYVEFFGDDLSERRPDACTQVDMAVEGHDRTLGRYPDEGFEFGFAATDSRAHNRQGSLSSFLIFCRTRRGHQSRASAASPAARITARTISICAPHRQRL</sequence>
<comment type="caution">
    <text evidence="1">The sequence shown here is derived from an EMBL/GenBank/DDBJ whole genome shotgun (WGS) entry which is preliminary data.</text>
</comment>
<name>A0A1J5PPR2_9ZZZZ</name>
<dbReference type="EMBL" id="MLJW01007236">
    <property type="protein sequence ID" value="OIQ65549.1"/>
    <property type="molecule type" value="Genomic_DNA"/>
</dbReference>
<reference evidence="1" key="1">
    <citation type="submission" date="2016-10" db="EMBL/GenBank/DDBJ databases">
        <title>Sequence of Gallionella enrichment culture.</title>
        <authorList>
            <person name="Poehlein A."/>
            <person name="Muehling M."/>
            <person name="Daniel R."/>
        </authorList>
    </citation>
    <scope>NUCLEOTIDE SEQUENCE</scope>
</reference>
<evidence type="ECO:0000313" key="1">
    <source>
        <dbReference type="EMBL" id="OIQ65549.1"/>
    </source>
</evidence>
<proteinExistence type="predicted"/>
<dbReference type="AlphaFoldDB" id="A0A1J5PPR2"/>
<protein>
    <submittedName>
        <fullName evidence="1">Uncharacterized protein</fullName>
    </submittedName>
</protein>
<organism evidence="1">
    <name type="scientific">mine drainage metagenome</name>
    <dbReference type="NCBI Taxonomy" id="410659"/>
    <lineage>
        <taxon>unclassified sequences</taxon>
        <taxon>metagenomes</taxon>
        <taxon>ecological metagenomes</taxon>
    </lineage>
</organism>
<accession>A0A1J5PPR2</accession>